<proteinExistence type="predicted"/>
<dbReference type="EMBL" id="JAJEPU010000061">
    <property type="protein sequence ID" value="MCC2165892.1"/>
    <property type="molecule type" value="Genomic_DNA"/>
</dbReference>
<organism evidence="1 2">
    <name type="scientific">Brotaphodocola catenula</name>
    <dbReference type="NCBI Taxonomy" id="2885361"/>
    <lineage>
        <taxon>Bacteria</taxon>
        <taxon>Bacillati</taxon>
        <taxon>Bacillota</taxon>
        <taxon>Clostridia</taxon>
        <taxon>Lachnospirales</taxon>
        <taxon>Lachnospiraceae</taxon>
        <taxon>Brotaphodocola</taxon>
    </lineage>
</organism>
<name>A0AAE3ATP2_9FIRM</name>
<protein>
    <submittedName>
        <fullName evidence="1">Ribonuclease Z</fullName>
    </submittedName>
</protein>
<reference evidence="1" key="1">
    <citation type="submission" date="2021-10" db="EMBL/GenBank/DDBJ databases">
        <title>Anaerobic single-cell dispensing facilitates the cultivation of human gut bacteria.</title>
        <authorList>
            <person name="Afrizal A."/>
        </authorList>
    </citation>
    <scope>NUCLEOTIDE SEQUENCE</scope>
    <source>
        <strain evidence="1">CLA-AA-H274</strain>
    </source>
</reference>
<dbReference type="Proteomes" id="UP001198962">
    <property type="component" value="Unassembled WGS sequence"/>
</dbReference>
<dbReference type="RefSeq" id="WP_308452083.1">
    <property type="nucleotide sequence ID" value="NZ_JAJEPU010000061.1"/>
</dbReference>
<sequence>MIVAVCVDDKNGMMFNKRRQSQDRIQRQHLRKLAEGRMIWMNSYSAVLFLKDSEQLNAGLESGAQEDFAQPNICVDEDFLDRAGENEICFVENQSVSEYTEKIEGVILYKWNRVYPSDRFFDLDLSGEEWKLTESEEFEGSSHEKITMEFYRSHSQGSQSNGEAKE</sequence>
<evidence type="ECO:0000313" key="1">
    <source>
        <dbReference type="EMBL" id="MCC2165892.1"/>
    </source>
</evidence>
<evidence type="ECO:0000313" key="2">
    <source>
        <dbReference type="Proteomes" id="UP001198962"/>
    </source>
</evidence>
<keyword evidence="2" id="KW-1185">Reference proteome</keyword>
<gene>
    <name evidence="1" type="ORF">LKD32_13610</name>
</gene>
<dbReference type="AlphaFoldDB" id="A0AAE3ATP2"/>
<accession>A0AAE3ATP2</accession>
<comment type="caution">
    <text evidence="1">The sequence shown here is derived from an EMBL/GenBank/DDBJ whole genome shotgun (WGS) entry which is preliminary data.</text>
</comment>